<accession>A0A6V7PL84</accession>
<dbReference type="InterPro" id="IPR021109">
    <property type="entry name" value="Peptidase_aspartic_dom_sf"/>
</dbReference>
<protein>
    <submittedName>
        <fullName evidence="2">Uncharacterized protein</fullName>
    </submittedName>
</protein>
<reference evidence="2" key="1">
    <citation type="submission" date="2020-07" db="EMBL/GenBank/DDBJ databases">
        <authorList>
            <person name="Lin J."/>
        </authorList>
    </citation>
    <scope>NUCLEOTIDE SEQUENCE</scope>
</reference>
<dbReference type="Gene3D" id="2.40.70.10">
    <property type="entry name" value="Acid Proteases"/>
    <property type="match status" value="1"/>
</dbReference>
<organism evidence="2">
    <name type="scientific">Ananas comosus var. bracteatus</name>
    <name type="common">red pineapple</name>
    <dbReference type="NCBI Taxonomy" id="296719"/>
    <lineage>
        <taxon>Eukaryota</taxon>
        <taxon>Viridiplantae</taxon>
        <taxon>Streptophyta</taxon>
        <taxon>Embryophyta</taxon>
        <taxon>Tracheophyta</taxon>
        <taxon>Spermatophyta</taxon>
        <taxon>Magnoliopsida</taxon>
        <taxon>Liliopsida</taxon>
        <taxon>Poales</taxon>
        <taxon>Bromeliaceae</taxon>
        <taxon>Bromelioideae</taxon>
        <taxon>Ananas</taxon>
    </lineage>
</organism>
<feature type="coiled-coil region" evidence="1">
    <location>
        <begin position="172"/>
        <end position="206"/>
    </location>
</feature>
<dbReference type="EMBL" id="LR862149">
    <property type="protein sequence ID" value="CAD1831652.1"/>
    <property type="molecule type" value="Genomic_DNA"/>
</dbReference>
<dbReference type="CDD" id="cd00303">
    <property type="entry name" value="retropepsin_like"/>
    <property type="match status" value="1"/>
</dbReference>
<dbReference type="AlphaFoldDB" id="A0A6V7PL84"/>
<evidence type="ECO:0000256" key="1">
    <source>
        <dbReference type="SAM" id="Coils"/>
    </source>
</evidence>
<dbReference type="PANTHER" id="PTHR33240:SF15">
    <property type="entry name" value="GAG-PRO-LIKE PROTEIN"/>
    <property type="match status" value="1"/>
</dbReference>
<dbReference type="PANTHER" id="PTHR33240">
    <property type="entry name" value="OS08G0508500 PROTEIN"/>
    <property type="match status" value="1"/>
</dbReference>
<proteinExistence type="predicted"/>
<gene>
    <name evidence="2" type="ORF">CB5_LOCUS14863</name>
</gene>
<dbReference type="Pfam" id="PF13650">
    <property type="entry name" value="Asp_protease_2"/>
    <property type="match status" value="1"/>
</dbReference>
<dbReference type="SUPFAM" id="SSF50630">
    <property type="entry name" value="Acid proteases"/>
    <property type="match status" value="1"/>
</dbReference>
<sequence length="528" mass="61476">MFSAQTGAKTNSRSYSAVKVQNWHLVPVLEQCSTGTPPVCICEAYRVRTIRAGVHRYWSWVPPQLENKSTRWETRIEIPTSLHRVIEEKPRFGFVCRGTRGMIVNMVDIKGKTPADRKTDDGIAYTKRTLRLCIRCKVEMTRKDCEAIIHEKKLYGEWKEFMAFPEEWADILEAENNLKEGSEEAFNDSEQEVDSVKDKRDLLMQKDLNDYYNSRREERNGRWSYLEKPFESQQRFPGYRPNWQRQARSRPEPKFEEMIEWDIEFLGRRLINELGIQPWPRPWESREILREHLRTIKVLSNVPVDQWHKAKVSAKWHELILTKNSEVSAAKTRFMRPLFIRALIEGRPVGRIMVDEGSMVNVMPTSFFKKLGKSKDELKPTDTIMTDFTGSGQQAKGVLTTELTVGSKTLRTAFFVVDADSYYNLLLGRDWIHVNECVPSTLHEKLFQWIGDKVEKIRAEGRPQIVDINSEGIGHINWADIDPDEISFVRVTEEGVQLILVKDEEAMVAVEEPPSWLKWNTESQEPKL</sequence>
<keyword evidence="1" id="KW-0175">Coiled coil</keyword>
<name>A0A6V7PL84_ANACO</name>
<evidence type="ECO:0000313" key="2">
    <source>
        <dbReference type="EMBL" id="CAD1831652.1"/>
    </source>
</evidence>